<evidence type="ECO:0000313" key="3">
    <source>
        <dbReference type="Proteomes" id="UP000305929"/>
    </source>
</evidence>
<dbReference type="Proteomes" id="UP000305929">
    <property type="component" value="Unassembled WGS sequence"/>
</dbReference>
<proteinExistence type="predicted"/>
<protein>
    <submittedName>
        <fullName evidence="2">DUF3618 domain-containing protein</fullName>
    </submittedName>
</protein>
<dbReference type="OrthoDB" id="4277458at2"/>
<sequence>MTQHSDKSPGPEELRQQVERTRAELGRTVEALAAKADVKARAREKAAEVGEHAARTAGELKAAAARFLHRTHDGTPGPVRQRTAQGAQLARDERTVVLVAAGVVLVAWLVLRRKD</sequence>
<dbReference type="EMBL" id="SZNQ01000001">
    <property type="protein sequence ID" value="TKS99286.1"/>
    <property type="molecule type" value="Genomic_DNA"/>
</dbReference>
<feature type="transmembrane region" description="Helical" evidence="1">
    <location>
        <begin position="95"/>
        <end position="111"/>
    </location>
</feature>
<keyword evidence="1" id="KW-0812">Transmembrane</keyword>
<organism evidence="2 3">
    <name type="scientific">Streptomyces lasalocidi</name>
    <name type="common">Streptomyces lasaliensis</name>
    <dbReference type="NCBI Taxonomy" id="324833"/>
    <lineage>
        <taxon>Bacteria</taxon>
        <taxon>Bacillati</taxon>
        <taxon>Actinomycetota</taxon>
        <taxon>Actinomycetes</taxon>
        <taxon>Kitasatosporales</taxon>
        <taxon>Streptomycetaceae</taxon>
        <taxon>Streptomyces</taxon>
    </lineage>
</organism>
<accession>A0A4U5WC09</accession>
<evidence type="ECO:0000313" key="2">
    <source>
        <dbReference type="EMBL" id="TKS99286.1"/>
    </source>
</evidence>
<dbReference type="AlphaFoldDB" id="A0A4U5WC09"/>
<dbReference type="InterPro" id="IPR022062">
    <property type="entry name" value="DUF3618"/>
</dbReference>
<evidence type="ECO:0000256" key="1">
    <source>
        <dbReference type="SAM" id="Phobius"/>
    </source>
</evidence>
<reference evidence="2 3" key="1">
    <citation type="submission" date="2019-04" db="EMBL/GenBank/DDBJ databases">
        <title>Streptomyces lasaliensis sp. nov., an Actinomycete isolated from soil which produces the polyether antibiotic lasalocid.</title>
        <authorList>
            <person name="Erwin G."/>
            <person name="Haber C."/>
        </authorList>
    </citation>
    <scope>NUCLEOTIDE SEQUENCE [LARGE SCALE GENOMIC DNA]</scope>
    <source>
        <strain evidence="2 3">X-537</strain>
    </source>
</reference>
<dbReference type="Pfam" id="PF12277">
    <property type="entry name" value="DUF3618"/>
    <property type="match status" value="1"/>
</dbReference>
<keyword evidence="1" id="KW-1133">Transmembrane helix</keyword>
<name>A0A4U5WC09_STRLS</name>
<comment type="caution">
    <text evidence="2">The sequence shown here is derived from an EMBL/GenBank/DDBJ whole genome shotgun (WGS) entry which is preliminary data.</text>
</comment>
<gene>
    <name evidence="2" type="ORF">E4U91_03575</name>
</gene>
<keyword evidence="3" id="KW-1185">Reference proteome</keyword>
<dbReference type="RefSeq" id="WP_137305175.1">
    <property type="nucleotide sequence ID" value="NZ_SZNQ01000001.1"/>
</dbReference>
<keyword evidence="1" id="KW-0472">Membrane</keyword>